<feature type="compositionally biased region" description="Polar residues" evidence="1">
    <location>
        <begin position="363"/>
        <end position="375"/>
    </location>
</feature>
<feature type="region of interest" description="Disordered" evidence="1">
    <location>
        <begin position="1"/>
        <end position="72"/>
    </location>
</feature>
<feature type="region of interest" description="Disordered" evidence="1">
    <location>
        <begin position="248"/>
        <end position="304"/>
    </location>
</feature>
<feature type="compositionally biased region" description="Polar residues" evidence="1">
    <location>
        <begin position="288"/>
        <end position="300"/>
    </location>
</feature>
<proteinExistence type="predicted"/>
<feature type="compositionally biased region" description="Basic and acidic residues" evidence="1">
    <location>
        <begin position="339"/>
        <end position="357"/>
    </location>
</feature>
<sequence length="420" mass="47266">MDDSHSAPLGTQEGSATKILPLLRGHSGSRPYQAYCVTEPSRTPTPDPLTPEPLRIRSSLAGPHEDEPRNPPSNAIVRALAVRFQLGGITTFQEQKDEEHGRKLPPNEGSRSRSTMLAIDHHITQAATPRGSHPLTTSKSTVCDRTPSHLRMQQTTQTYGAISPKYRRKPLPQHANISTMERHPLPPLPLEPIPNAEVHDIVPKRALCQSPTPFRAVDDQNKTYFASTQLPSADELYTPRGFLSDIEDFRRAPRRTQPKDAKFRYQFGRRPSIRFDNPPPTPPHRSAPITTNSSQPNQVGDHSIRDNYFAPLSLSSNLVAKVDTQLGPRPPPWGSTDNLEMRRQTRSDAREREDARKYRLTADSGSSLYKGSDSTDSLRENTMRREVEEYREQVLRIYPDMEFNGRAGEGGRRRCCCVVM</sequence>
<feature type="region of interest" description="Disordered" evidence="1">
    <location>
        <begin position="323"/>
        <end position="379"/>
    </location>
</feature>
<feature type="region of interest" description="Disordered" evidence="1">
    <location>
        <begin position="91"/>
        <end position="113"/>
    </location>
</feature>
<gene>
    <name evidence="2" type="ORF">BDU57DRAFT_536163</name>
</gene>
<dbReference type="AlphaFoldDB" id="A0A6A5QWE3"/>
<dbReference type="Proteomes" id="UP000800096">
    <property type="component" value="Unassembled WGS sequence"/>
</dbReference>
<protein>
    <submittedName>
        <fullName evidence="2">Uncharacterized protein</fullName>
    </submittedName>
</protein>
<evidence type="ECO:0000256" key="1">
    <source>
        <dbReference type="SAM" id="MobiDB-lite"/>
    </source>
</evidence>
<organism evidence="2 3">
    <name type="scientific">Ampelomyces quisqualis</name>
    <name type="common">Powdery mildew agent</name>
    <dbReference type="NCBI Taxonomy" id="50730"/>
    <lineage>
        <taxon>Eukaryota</taxon>
        <taxon>Fungi</taxon>
        <taxon>Dikarya</taxon>
        <taxon>Ascomycota</taxon>
        <taxon>Pezizomycotina</taxon>
        <taxon>Dothideomycetes</taxon>
        <taxon>Pleosporomycetidae</taxon>
        <taxon>Pleosporales</taxon>
        <taxon>Pleosporineae</taxon>
        <taxon>Phaeosphaeriaceae</taxon>
        <taxon>Ampelomyces</taxon>
    </lineage>
</organism>
<dbReference type="EMBL" id="ML979133">
    <property type="protein sequence ID" value="KAF1919150.1"/>
    <property type="molecule type" value="Genomic_DNA"/>
</dbReference>
<evidence type="ECO:0000313" key="3">
    <source>
        <dbReference type="Proteomes" id="UP000800096"/>
    </source>
</evidence>
<reference evidence="2" key="1">
    <citation type="journal article" date="2020" name="Stud. Mycol.">
        <title>101 Dothideomycetes genomes: a test case for predicting lifestyles and emergence of pathogens.</title>
        <authorList>
            <person name="Haridas S."/>
            <person name="Albert R."/>
            <person name="Binder M."/>
            <person name="Bloem J."/>
            <person name="Labutti K."/>
            <person name="Salamov A."/>
            <person name="Andreopoulos B."/>
            <person name="Baker S."/>
            <person name="Barry K."/>
            <person name="Bills G."/>
            <person name="Bluhm B."/>
            <person name="Cannon C."/>
            <person name="Castanera R."/>
            <person name="Culley D."/>
            <person name="Daum C."/>
            <person name="Ezra D."/>
            <person name="Gonzalez J."/>
            <person name="Henrissat B."/>
            <person name="Kuo A."/>
            <person name="Liang C."/>
            <person name="Lipzen A."/>
            <person name="Lutzoni F."/>
            <person name="Magnuson J."/>
            <person name="Mondo S."/>
            <person name="Nolan M."/>
            <person name="Ohm R."/>
            <person name="Pangilinan J."/>
            <person name="Park H.-J."/>
            <person name="Ramirez L."/>
            <person name="Alfaro M."/>
            <person name="Sun H."/>
            <person name="Tritt A."/>
            <person name="Yoshinaga Y."/>
            <person name="Zwiers L.-H."/>
            <person name="Turgeon B."/>
            <person name="Goodwin S."/>
            <person name="Spatafora J."/>
            <person name="Crous P."/>
            <person name="Grigoriev I."/>
        </authorList>
    </citation>
    <scope>NUCLEOTIDE SEQUENCE</scope>
    <source>
        <strain evidence="2">HMLAC05119</strain>
    </source>
</reference>
<accession>A0A6A5QWE3</accession>
<name>A0A6A5QWE3_AMPQU</name>
<feature type="compositionally biased region" description="Basic and acidic residues" evidence="1">
    <location>
        <begin position="248"/>
        <end position="263"/>
    </location>
</feature>
<keyword evidence="3" id="KW-1185">Reference proteome</keyword>
<dbReference type="OrthoDB" id="3784760at2759"/>
<evidence type="ECO:0000313" key="2">
    <source>
        <dbReference type="EMBL" id="KAF1919150.1"/>
    </source>
</evidence>